<keyword evidence="2" id="KW-0521">NADP</keyword>
<proteinExistence type="inferred from homology"/>
<evidence type="ECO:0000256" key="1">
    <source>
        <dbReference type="ARBA" id="ARBA00006328"/>
    </source>
</evidence>
<dbReference type="PANTHER" id="PTHR42748">
    <property type="entry name" value="NITROGEN METABOLITE REPRESSION PROTEIN NMRA FAMILY MEMBER"/>
    <property type="match status" value="1"/>
</dbReference>
<dbReference type="InterPro" id="IPR036291">
    <property type="entry name" value="NAD(P)-bd_dom_sf"/>
</dbReference>
<dbReference type="Pfam" id="PF05368">
    <property type="entry name" value="NmrA"/>
    <property type="match status" value="1"/>
</dbReference>
<comment type="similarity">
    <text evidence="1">Belongs to the NmrA-type oxidoreductase family.</text>
</comment>
<gene>
    <name evidence="4" type="ORF">BJX66DRAFT_302266</name>
</gene>
<evidence type="ECO:0000313" key="5">
    <source>
        <dbReference type="Proteomes" id="UP001610563"/>
    </source>
</evidence>
<dbReference type="Gene3D" id="3.90.25.10">
    <property type="entry name" value="UDP-galactose 4-epimerase, domain 1"/>
    <property type="match status" value="1"/>
</dbReference>
<dbReference type="SUPFAM" id="SSF51735">
    <property type="entry name" value="NAD(P)-binding Rossmann-fold domains"/>
    <property type="match status" value="1"/>
</dbReference>
<evidence type="ECO:0000259" key="3">
    <source>
        <dbReference type="Pfam" id="PF05368"/>
    </source>
</evidence>
<dbReference type="EMBL" id="JBFTWV010000036">
    <property type="protein sequence ID" value="KAL2795330.1"/>
    <property type="molecule type" value="Genomic_DNA"/>
</dbReference>
<dbReference type="Proteomes" id="UP001610563">
    <property type="component" value="Unassembled WGS sequence"/>
</dbReference>
<accession>A0ABR4G9Q0</accession>
<keyword evidence="5" id="KW-1185">Reference proteome</keyword>
<feature type="domain" description="NmrA-like" evidence="3">
    <location>
        <begin position="9"/>
        <end position="278"/>
    </location>
</feature>
<name>A0ABR4G9Q0_9EURO</name>
<evidence type="ECO:0000256" key="2">
    <source>
        <dbReference type="ARBA" id="ARBA00022857"/>
    </source>
</evidence>
<protein>
    <submittedName>
        <fullName evidence="4">NAD(P)-binding protein</fullName>
    </submittedName>
</protein>
<organism evidence="4 5">
    <name type="scientific">Aspergillus keveii</name>
    <dbReference type="NCBI Taxonomy" id="714993"/>
    <lineage>
        <taxon>Eukaryota</taxon>
        <taxon>Fungi</taxon>
        <taxon>Dikarya</taxon>
        <taxon>Ascomycota</taxon>
        <taxon>Pezizomycotina</taxon>
        <taxon>Eurotiomycetes</taxon>
        <taxon>Eurotiomycetidae</taxon>
        <taxon>Eurotiales</taxon>
        <taxon>Aspergillaceae</taxon>
        <taxon>Aspergillus</taxon>
        <taxon>Aspergillus subgen. Nidulantes</taxon>
    </lineage>
</organism>
<dbReference type="PANTHER" id="PTHR42748:SF7">
    <property type="entry name" value="NMRA LIKE REDOX SENSOR 1-RELATED"/>
    <property type="match status" value="1"/>
</dbReference>
<evidence type="ECO:0000313" key="4">
    <source>
        <dbReference type="EMBL" id="KAL2795330.1"/>
    </source>
</evidence>
<dbReference type="InterPro" id="IPR051164">
    <property type="entry name" value="NmrA-like_oxidored"/>
</dbReference>
<dbReference type="Gene3D" id="3.40.50.720">
    <property type="entry name" value="NAD(P)-binding Rossmann-like Domain"/>
    <property type="match status" value="1"/>
</dbReference>
<reference evidence="4 5" key="1">
    <citation type="submission" date="2024-07" db="EMBL/GenBank/DDBJ databases">
        <title>Section-level genome sequencing and comparative genomics of Aspergillus sections Usti and Cavernicolus.</title>
        <authorList>
            <consortium name="Lawrence Berkeley National Laboratory"/>
            <person name="Nybo J.L."/>
            <person name="Vesth T.C."/>
            <person name="Theobald S."/>
            <person name="Frisvad J.C."/>
            <person name="Larsen T.O."/>
            <person name="Kjaerboelling I."/>
            <person name="Rothschild-Mancinelli K."/>
            <person name="Lyhne E.K."/>
            <person name="Kogle M.E."/>
            <person name="Barry K."/>
            <person name="Clum A."/>
            <person name="Na H."/>
            <person name="Ledsgaard L."/>
            <person name="Lin J."/>
            <person name="Lipzen A."/>
            <person name="Kuo A."/>
            <person name="Riley R."/>
            <person name="Mondo S."/>
            <person name="Labutti K."/>
            <person name="Haridas S."/>
            <person name="Pangalinan J."/>
            <person name="Salamov A.A."/>
            <person name="Simmons B.A."/>
            <person name="Magnuson J.K."/>
            <person name="Chen J."/>
            <person name="Drula E."/>
            <person name="Henrissat B."/>
            <person name="Wiebenga A."/>
            <person name="Lubbers R.J."/>
            <person name="Gomes A.C."/>
            <person name="Makela M.R."/>
            <person name="Stajich J."/>
            <person name="Grigoriev I.V."/>
            <person name="Mortensen U.H."/>
            <person name="De Vries R.P."/>
            <person name="Baker S.E."/>
            <person name="Andersen M.R."/>
        </authorList>
    </citation>
    <scope>NUCLEOTIDE SEQUENCE [LARGE SCALE GENOMIC DNA]</scope>
    <source>
        <strain evidence="4 5">CBS 209.92</strain>
    </source>
</reference>
<comment type="caution">
    <text evidence="4">The sequence shown here is derived from an EMBL/GenBank/DDBJ whole genome shotgun (WGS) entry which is preliminary data.</text>
</comment>
<sequence>MSASDTPRIIVVVGATGNQGGGIIRALLDSKTPDGGLWHIRGLTRDPNSSRAQKFLADNPTTDNRLSLVAGHVYDRSSLDAAFAGAYGVFAMTSETHMGRILEKEEEMKHEIEAGRNMVLAAEACGVSHFVFSSLPDMIEATGGRFLNIHHMNNKYEIERFARERLGGMTCLIPGFFYTNLKWPQYCDRRWDGVVRFRIPISGGQVAQWTDPIYDMGTFAAKVFSLGVEKTQGKTYLVLSSRVTPNEMVKTFTRVTGQAAIHDPITPEEFGDLTVPRVGPAFKRDATEMMEWAAVAPADRICYGAYTEDQDRSFEELGLKASSFEEWLRRSGWAGPE</sequence>
<dbReference type="InterPro" id="IPR008030">
    <property type="entry name" value="NmrA-like"/>
</dbReference>